<feature type="region of interest" description="Disordered" evidence="6">
    <location>
        <begin position="332"/>
        <end position="352"/>
    </location>
</feature>
<keyword evidence="3 7" id="KW-0812">Transmembrane</keyword>
<reference evidence="8 9" key="1">
    <citation type="submission" date="2018-09" db="EMBL/GenBank/DDBJ databases">
        <authorList>
            <person name="Grouzdev D.S."/>
            <person name="Krutkina M.S."/>
        </authorList>
    </citation>
    <scope>NUCLEOTIDE SEQUENCE [LARGE SCALE GENOMIC DNA]</scope>
    <source>
        <strain evidence="8 9">RmlP001</strain>
    </source>
</reference>
<dbReference type="AlphaFoldDB" id="A0A4Q2RF42"/>
<evidence type="ECO:0000256" key="3">
    <source>
        <dbReference type="ARBA" id="ARBA00022692"/>
    </source>
</evidence>
<keyword evidence="5 7" id="KW-0472">Membrane</keyword>
<evidence type="ECO:0000256" key="7">
    <source>
        <dbReference type="SAM" id="Phobius"/>
    </source>
</evidence>
<evidence type="ECO:0000313" key="8">
    <source>
        <dbReference type="EMBL" id="RYB06645.1"/>
    </source>
</evidence>
<feature type="transmembrane region" description="Helical" evidence="7">
    <location>
        <begin position="222"/>
        <end position="247"/>
    </location>
</feature>
<feature type="transmembrane region" description="Helical" evidence="7">
    <location>
        <begin position="297"/>
        <end position="319"/>
    </location>
</feature>
<gene>
    <name evidence="8" type="ORF">D3272_04745</name>
</gene>
<dbReference type="PANTHER" id="PTHR30482">
    <property type="entry name" value="HIGH-AFFINITY BRANCHED-CHAIN AMINO ACID TRANSPORT SYSTEM PERMEASE"/>
    <property type="match status" value="1"/>
</dbReference>
<comment type="caution">
    <text evidence="8">The sequence shown here is derived from an EMBL/GenBank/DDBJ whole genome shotgun (WGS) entry which is preliminary data.</text>
</comment>
<dbReference type="GO" id="GO:0015658">
    <property type="term" value="F:branched-chain amino acid transmembrane transporter activity"/>
    <property type="evidence" value="ECO:0007669"/>
    <property type="project" value="InterPro"/>
</dbReference>
<dbReference type="GO" id="GO:0005886">
    <property type="term" value="C:plasma membrane"/>
    <property type="evidence" value="ECO:0007669"/>
    <property type="project" value="UniProtKB-SubCell"/>
</dbReference>
<dbReference type="Proteomes" id="UP000289411">
    <property type="component" value="Unassembled WGS sequence"/>
</dbReference>
<dbReference type="Pfam" id="PF02653">
    <property type="entry name" value="BPD_transp_2"/>
    <property type="match status" value="1"/>
</dbReference>
<feature type="transmembrane region" description="Helical" evidence="7">
    <location>
        <begin position="259"/>
        <end position="285"/>
    </location>
</feature>
<dbReference type="OrthoDB" id="9804361at2"/>
<keyword evidence="4 7" id="KW-1133">Transmembrane helix</keyword>
<organism evidence="8 9">
    <name type="scientific">Lichenibacterium ramalinae</name>
    <dbReference type="NCBI Taxonomy" id="2316527"/>
    <lineage>
        <taxon>Bacteria</taxon>
        <taxon>Pseudomonadati</taxon>
        <taxon>Pseudomonadota</taxon>
        <taxon>Alphaproteobacteria</taxon>
        <taxon>Hyphomicrobiales</taxon>
        <taxon>Lichenihabitantaceae</taxon>
        <taxon>Lichenibacterium</taxon>
    </lineage>
</organism>
<evidence type="ECO:0000256" key="5">
    <source>
        <dbReference type="ARBA" id="ARBA00023136"/>
    </source>
</evidence>
<dbReference type="InterPro" id="IPR001851">
    <property type="entry name" value="ABC_transp_permease"/>
</dbReference>
<sequence>MIRTVLSLRVTLLCALGAAVLAGLAPQFVDTFTLLQATVFVAMAVLALSLGFIWGFGGILSFGQAAFFGLGGYAYAVGAFNFTDSTVPVILSMLVPMLFAALLGYFMFYGRISNVYVGVITLTVTLILFNVVNSTAGDAYRIGSAALGGFNGIPSVPGITLPFTGYAFAPEDDWYLAAGCLIVVFVGLKLLLASHFGRVVVAIRENEVRASLLGYDPRLYKLLAFVVGGGIAGLAGCLYTLWGAFISPTIFGLATSAQIIIWVMIGGLGTLIGPVLGAVAIQVLVTEIGGQQLLDANFVLGAILLVFVLVLPAGVVPTVERGVAALWRRGRRGRPGPAEAPAAHPLPGKALS</sequence>
<feature type="transmembrane region" description="Helical" evidence="7">
    <location>
        <begin position="174"/>
        <end position="201"/>
    </location>
</feature>
<evidence type="ECO:0000256" key="2">
    <source>
        <dbReference type="ARBA" id="ARBA00022475"/>
    </source>
</evidence>
<evidence type="ECO:0000313" key="9">
    <source>
        <dbReference type="Proteomes" id="UP000289411"/>
    </source>
</evidence>
<evidence type="ECO:0000256" key="4">
    <source>
        <dbReference type="ARBA" id="ARBA00022989"/>
    </source>
</evidence>
<feature type="transmembrane region" description="Helical" evidence="7">
    <location>
        <begin position="115"/>
        <end position="132"/>
    </location>
</feature>
<accession>A0A4Q2RF42</accession>
<feature type="transmembrane region" description="Helical" evidence="7">
    <location>
        <begin position="65"/>
        <end position="83"/>
    </location>
</feature>
<dbReference type="CDD" id="cd06581">
    <property type="entry name" value="TM_PBP1_LivM_like"/>
    <property type="match status" value="1"/>
</dbReference>
<feature type="transmembrane region" description="Helical" evidence="7">
    <location>
        <begin position="32"/>
        <end position="53"/>
    </location>
</feature>
<reference evidence="8 9" key="2">
    <citation type="submission" date="2019-02" db="EMBL/GenBank/DDBJ databases">
        <title>'Lichenibacterium ramalinii' gen. nov. sp. nov., 'Lichenibacterium minor' gen. nov. sp. nov.</title>
        <authorList>
            <person name="Pankratov T."/>
        </authorList>
    </citation>
    <scope>NUCLEOTIDE SEQUENCE [LARGE SCALE GENOMIC DNA]</scope>
    <source>
        <strain evidence="8 9">RmlP001</strain>
    </source>
</reference>
<name>A0A4Q2RF42_9HYPH</name>
<feature type="compositionally biased region" description="Low complexity" evidence="6">
    <location>
        <begin position="335"/>
        <end position="352"/>
    </location>
</feature>
<evidence type="ECO:0000256" key="1">
    <source>
        <dbReference type="ARBA" id="ARBA00004651"/>
    </source>
</evidence>
<keyword evidence="9" id="KW-1185">Reference proteome</keyword>
<keyword evidence="2" id="KW-1003">Cell membrane</keyword>
<feature type="transmembrane region" description="Helical" evidence="7">
    <location>
        <begin position="89"/>
        <end position="108"/>
    </location>
</feature>
<comment type="subcellular location">
    <subcellularLocation>
        <location evidence="1">Cell membrane</location>
        <topology evidence="1">Multi-pass membrane protein</topology>
    </subcellularLocation>
</comment>
<dbReference type="PANTHER" id="PTHR30482:SF10">
    <property type="entry name" value="HIGH-AFFINITY BRANCHED-CHAIN AMINO ACID TRANSPORT PROTEIN BRAE"/>
    <property type="match status" value="1"/>
</dbReference>
<evidence type="ECO:0000256" key="6">
    <source>
        <dbReference type="SAM" id="MobiDB-lite"/>
    </source>
</evidence>
<dbReference type="InterPro" id="IPR043428">
    <property type="entry name" value="LivM-like"/>
</dbReference>
<dbReference type="EMBL" id="QYBC01000003">
    <property type="protein sequence ID" value="RYB06645.1"/>
    <property type="molecule type" value="Genomic_DNA"/>
</dbReference>
<dbReference type="RefSeq" id="WP_129218002.1">
    <property type="nucleotide sequence ID" value="NZ_QYBC01000003.1"/>
</dbReference>
<protein>
    <submittedName>
        <fullName evidence="8">Branched-chain amino acid ABC transporter permease</fullName>
    </submittedName>
</protein>
<proteinExistence type="predicted"/>